<keyword evidence="2" id="KW-1185">Reference proteome</keyword>
<gene>
    <name evidence="1" type="ORF">MCNF_32060</name>
</gene>
<protein>
    <submittedName>
        <fullName evidence="1">Uncharacterized protein</fullName>
    </submittedName>
</protein>
<evidence type="ECO:0000313" key="2">
    <source>
        <dbReference type="Proteomes" id="UP000466931"/>
    </source>
</evidence>
<dbReference type="Proteomes" id="UP000466931">
    <property type="component" value="Chromosome"/>
</dbReference>
<reference evidence="1" key="2">
    <citation type="submission" date="2020-02" db="EMBL/GenBank/DDBJ databases">
        <authorList>
            <person name="Matsumoto Y."/>
            <person name="Motooka D."/>
            <person name="Nakamura S."/>
        </authorList>
    </citation>
    <scope>NUCLEOTIDE SEQUENCE</scope>
    <source>
        <strain evidence="1">JCM 13671</strain>
    </source>
</reference>
<reference evidence="1" key="1">
    <citation type="journal article" date="2019" name="Emerg. Microbes Infect.">
        <title>Comprehensive subspecies identification of 175 nontuberculous mycobacteria species based on 7547 genomic profiles.</title>
        <authorList>
            <person name="Matsumoto Y."/>
            <person name="Kinjo T."/>
            <person name="Motooka D."/>
            <person name="Nabeya D."/>
            <person name="Jung N."/>
            <person name="Uechi K."/>
            <person name="Horii T."/>
            <person name="Iida T."/>
            <person name="Fujita J."/>
            <person name="Nakamura S."/>
        </authorList>
    </citation>
    <scope>NUCLEOTIDE SEQUENCE [LARGE SCALE GENOMIC DNA]</scope>
    <source>
        <strain evidence="1">JCM 13671</strain>
    </source>
</reference>
<proteinExistence type="predicted"/>
<name>A0A7I7Y0E7_9MYCO</name>
<sequence>MWQITIPVNSLRKTDAADYRSAFDQRGFSMTKHVAGISTLSAVLAAGALMFAGPASAADEEGTVEMPDVRGMSLAAAYAEVAGLDESVRIPTGTLDMNGLARQQLSPANWTVCATAPRAGKAFVPQEGVLFGVVRRGLESC</sequence>
<dbReference type="EMBL" id="AP022612">
    <property type="protein sequence ID" value="BBZ34601.1"/>
    <property type="molecule type" value="Genomic_DNA"/>
</dbReference>
<dbReference type="AlphaFoldDB" id="A0A7I7Y0E7"/>
<accession>A0A7I7Y0E7</accession>
<organism evidence="1 2">
    <name type="scientific">Mycolicibacterium confluentis</name>
    <dbReference type="NCBI Taxonomy" id="28047"/>
    <lineage>
        <taxon>Bacteria</taxon>
        <taxon>Bacillati</taxon>
        <taxon>Actinomycetota</taxon>
        <taxon>Actinomycetes</taxon>
        <taxon>Mycobacteriales</taxon>
        <taxon>Mycobacteriaceae</taxon>
        <taxon>Mycolicibacterium</taxon>
    </lineage>
</organism>
<evidence type="ECO:0000313" key="1">
    <source>
        <dbReference type="EMBL" id="BBZ34601.1"/>
    </source>
</evidence>